<feature type="binding site" evidence="8">
    <location>
        <position position="18"/>
    </location>
    <ligand>
        <name>[4Fe-4S] cluster</name>
        <dbReference type="ChEBI" id="CHEBI:49883"/>
    </ligand>
</feature>
<keyword evidence="6 8" id="KW-0411">Iron-sulfur</keyword>
<comment type="cofactor">
    <cofactor evidence="8">
        <name>[4Fe-4S] cluster</name>
        <dbReference type="ChEBI" id="CHEBI:49883"/>
    </cofactor>
    <text evidence="8">Binds 1 [4Fe-4S] cluster.</text>
</comment>
<dbReference type="FunFam" id="1.20.1270.20:FF:000001">
    <property type="entry name" value="Hydroxylamine reductase"/>
    <property type="match status" value="1"/>
</dbReference>
<evidence type="ECO:0000256" key="4">
    <source>
        <dbReference type="ARBA" id="ARBA00023002"/>
    </source>
</evidence>
<evidence type="ECO:0000256" key="6">
    <source>
        <dbReference type="ARBA" id="ARBA00023014"/>
    </source>
</evidence>
<dbReference type="RefSeq" id="WP_175030748.1">
    <property type="nucleotide sequence ID" value="NZ_CABVPW010000006.1"/>
</dbReference>
<dbReference type="InterPro" id="IPR016100">
    <property type="entry name" value="Prismane_a-bundle"/>
</dbReference>
<feature type="binding site" evidence="8">
    <location>
        <position position="252"/>
    </location>
    <ligand>
        <name>hybrid [4Fe-2O-2S] cluster</name>
        <dbReference type="ChEBI" id="CHEBI:60519"/>
    </ligand>
</feature>
<comment type="subcellular location">
    <subcellularLocation>
        <location evidence="1 8">Cytoplasm</location>
    </subcellularLocation>
</comment>
<dbReference type="InterPro" id="IPR010048">
    <property type="entry name" value="Hydroxylam_reduct"/>
</dbReference>
<dbReference type="GO" id="GO:0046872">
    <property type="term" value="F:metal ion binding"/>
    <property type="evidence" value="ECO:0007669"/>
    <property type="project" value="UniProtKB-KW"/>
</dbReference>
<name>A0A6P2IYX1_BURL3</name>
<dbReference type="PIRSF" id="PIRSF000076">
    <property type="entry name" value="HCP"/>
    <property type="match status" value="1"/>
</dbReference>
<keyword evidence="3 8" id="KW-0479">Metal-binding</keyword>
<dbReference type="Gene3D" id="3.40.50.2030">
    <property type="match status" value="2"/>
</dbReference>
<evidence type="ECO:0000256" key="1">
    <source>
        <dbReference type="ARBA" id="ARBA00004496"/>
    </source>
</evidence>
<dbReference type="FunFam" id="3.40.50.2030:FF:000002">
    <property type="entry name" value="Hydroxylamine reductase"/>
    <property type="match status" value="1"/>
</dbReference>
<evidence type="ECO:0000256" key="3">
    <source>
        <dbReference type="ARBA" id="ARBA00022723"/>
    </source>
</evidence>
<feature type="modified residue" description="Cysteine persulfide" evidence="8">
    <location>
        <position position="407"/>
    </location>
</feature>
<feature type="binding site" evidence="8">
    <location>
        <position position="494"/>
    </location>
    <ligand>
        <name>hybrid [4Fe-2O-2S] cluster</name>
        <dbReference type="ChEBI" id="CHEBI:60519"/>
    </ligand>
</feature>
<dbReference type="PANTHER" id="PTHR30109">
    <property type="entry name" value="HYDROXYLAMINE REDUCTASE"/>
    <property type="match status" value="1"/>
</dbReference>
<feature type="binding site" evidence="8">
    <location>
        <position position="25"/>
    </location>
    <ligand>
        <name>[4Fe-4S] cluster</name>
        <dbReference type="ChEBI" id="CHEBI:49883"/>
    </ligand>
</feature>
<sequence>MFCYQCEQTDRTGARPGCASAKGNCGKDATTADLQDLLVHAVKGIAQYGAIARAMGAPDRDADRFVLYAMFTTLTNVNFHAARFVALLREAAQMRDRVKAACDASARAAGTVVPAQHGPAMWQPANDLAGLLEQAASVGVDNGLDKVGADIVGLRALVLYGLKGVCAYAHHARVLGYERDDIYEGIEAALAFLARDPDDVNALLTQALDLGRLNLTVMELLDSANTGRFGAQQPTAVRVSPVAGKAILVSGHDLGDLHALLEQTAGTGIHVYTHGEMLPAHAYPVLKAFPHLVGNYGGAWQDQQSDFAHFPGPILMTSNCIIEPMPQYRQRIFTTGPVGWPGVRHLEHHDFSTLIRAAQALPGFPATAPEETITVGFGRHAVLGVADKVIDAVKAGQIRHFFLIGGCDGAAPGRNYYTEFAEQAPDDTVVMTLGCNKYRFNRHAFGAIGGIPRLLDVGQCNDSYSAIRIATALADAFECGVNDLPLSLVISWFEQKAAAVLLTLLALGLRNIRLGPTLPAFVTPGVLAVLVEQFGIQPIGDAGADLAASLARHAA</sequence>
<organism evidence="9 10">
    <name type="scientific">Burkholderia lata (strain ATCC 17760 / DSM 23089 / LMG 22485 / NCIMB 9086 / R18194 / 383)</name>
    <dbReference type="NCBI Taxonomy" id="482957"/>
    <lineage>
        <taxon>Bacteria</taxon>
        <taxon>Pseudomonadati</taxon>
        <taxon>Pseudomonadota</taxon>
        <taxon>Betaproteobacteria</taxon>
        <taxon>Burkholderiales</taxon>
        <taxon>Burkholderiaceae</taxon>
        <taxon>Burkholderia</taxon>
        <taxon>Burkholderia cepacia complex</taxon>
    </lineage>
</organism>
<comment type="function">
    <text evidence="8">Catalyzes the reduction of hydroxylamine to form NH(3) and H(2)O.</text>
</comment>
<evidence type="ECO:0000313" key="9">
    <source>
        <dbReference type="EMBL" id="VWB36233.1"/>
    </source>
</evidence>
<feature type="binding site" description="via persulfide group" evidence="8">
    <location>
        <position position="407"/>
    </location>
    <ligand>
        <name>hybrid [4Fe-2O-2S] cluster</name>
        <dbReference type="ChEBI" id="CHEBI:60519"/>
    </ligand>
</feature>
<dbReference type="Pfam" id="PF03063">
    <property type="entry name" value="Prismane"/>
    <property type="match status" value="1"/>
</dbReference>
<evidence type="ECO:0000256" key="5">
    <source>
        <dbReference type="ARBA" id="ARBA00023004"/>
    </source>
</evidence>
<comment type="similarity">
    <text evidence="8">Belongs to the HCP family.</text>
</comment>
<dbReference type="NCBIfam" id="NF003658">
    <property type="entry name" value="PRK05290.1"/>
    <property type="match status" value="1"/>
</dbReference>
<accession>A0A6P2IYX1</accession>
<dbReference type="InterPro" id="IPR011254">
    <property type="entry name" value="Prismane-like_sf"/>
</dbReference>
<reference evidence="9 10" key="1">
    <citation type="submission" date="2019-09" db="EMBL/GenBank/DDBJ databases">
        <authorList>
            <person name="Depoorter E."/>
        </authorList>
    </citation>
    <scope>NUCLEOTIDE SEQUENCE [LARGE SCALE GENOMIC DNA]</scope>
    <source>
        <strain evidence="9">LMG 23254</strain>
    </source>
</reference>
<feature type="binding site" evidence="8">
    <location>
        <position position="6"/>
    </location>
    <ligand>
        <name>[4Fe-4S] cluster</name>
        <dbReference type="ChEBI" id="CHEBI:49883"/>
    </ligand>
</feature>
<dbReference type="GO" id="GO:0051539">
    <property type="term" value="F:4 iron, 4 sulfur cluster binding"/>
    <property type="evidence" value="ECO:0007669"/>
    <property type="project" value="UniProtKB-KW"/>
</dbReference>
<feature type="binding site" evidence="8">
    <location>
        <position position="435"/>
    </location>
    <ligand>
        <name>hybrid [4Fe-2O-2S] cluster</name>
        <dbReference type="ChEBI" id="CHEBI:60519"/>
    </ligand>
</feature>
<gene>
    <name evidence="8" type="primary">hcp</name>
    <name evidence="9" type="ORF">BLA23254_01585</name>
</gene>
<feature type="binding site" evidence="8">
    <location>
        <position position="3"/>
    </location>
    <ligand>
        <name>[4Fe-4S] cluster</name>
        <dbReference type="ChEBI" id="CHEBI:49883"/>
    </ligand>
</feature>
<keyword evidence="8" id="KW-0004">4Fe-4S</keyword>
<dbReference type="HAMAP" id="MF_00069">
    <property type="entry name" value="Hydroxylam_reduct"/>
    <property type="match status" value="1"/>
</dbReference>
<dbReference type="FunFam" id="3.40.50.2030:FF:000001">
    <property type="entry name" value="Hydroxylamine reductase"/>
    <property type="match status" value="1"/>
</dbReference>
<keyword evidence="4 8" id="KW-0560">Oxidoreductase</keyword>
<dbReference type="GO" id="GO:0004601">
    <property type="term" value="F:peroxidase activity"/>
    <property type="evidence" value="ECO:0007669"/>
    <property type="project" value="TreeGrafter"/>
</dbReference>
<dbReference type="GO" id="GO:0005737">
    <property type="term" value="C:cytoplasm"/>
    <property type="evidence" value="ECO:0007669"/>
    <property type="project" value="UniProtKB-SubCell"/>
</dbReference>
<feature type="binding site" evidence="8">
    <location>
        <position position="276"/>
    </location>
    <ligand>
        <name>hybrid [4Fe-2O-2S] cluster</name>
        <dbReference type="ChEBI" id="CHEBI:60519"/>
    </ligand>
</feature>
<dbReference type="EC" id="1.7.99.1" evidence="8"/>
<dbReference type="NCBIfam" id="TIGR01703">
    <property type="entry name" value="hybrid_clust"/>
    <property type="match status" value="1"/>
</dbReference>
<dbReference type="GO" id="GO:0050418">
    <property type="term" value="F:hydroxylamine reductase activity"/>
    <property type="evidence" value="ECO:0007669"/>
    <property type="project" value="UniProtKB-UniRule"/>
</dbReference>
<dbReference type="Proteomes" id="UP000494218">
    <property type="component" value="Unassembled WGS sequence"/>
</dbReference>
<dbReference type="SUPFAM" id="SSF56821">
    <property type="entry name" value="Prismane protein-like"/>
    <property type="match status" value="1"/>
</dbReference>
<evidence type="ECO:0000256" key="2">
    <source>
        <dbReference type="ARBA" id="ARBA00022490"/>
    </source>
</evidence>
<evidence type="ECO:0000313" key="10">
    <source>
        <dbReference type="Proteomes" id="UP000494218"/>
    </source>
</evidence>
<dbReference type="GO" id="GO:0042542">
    <property type="term" value="P:response to hydrogen peroxide"/>
    <property type="evidence" value="ECO:0007669"/>
    <property type="project" value="TreeGrafter"/>
</dbReference>
<dbReference type="Gene3D" id="1.20.1270.20">
    <property type="match status" value="2"/>
</dbReference>
<dbReference type="AlphaFoldDB" id="A0A6P2IYX1"/>
<keyword evidence="2 8" id="KW-0963">Cytoplasm</keyword>
<comment type="catalytic activity">
    <reaction evidence="7 8">
        <text>A + NH4(+) + H2O = hydroxylamine + AH2 + H(+)</text>
        <dbReference type="Rhea" id="RHEA:22052"/>
        <dbReference type="ChEBI" id="CHEBI:13193"/>
        <dbReference type="ChEBI" id="CHEBI:15377"/>
        <dbReference type="ChEBI" id="CHEBI:15378"/>
        <dbReference type="ChEBI" id="CHEBI:15429"/>
        <dbReference type="ChEBI" id="CHEBI:17499"/>
        <dbReference type="ChEBI" id="CHEBI:28938"/>
        <dbReference type="EC" id="1.7.99.1"/>
    </reaction>
</comment>
<proteinExistence type="inferred from homology"/>
<feature type="binding site" evidence="8">
    <location>
        <position position="496"/>
    </location>
    <ligand>
        <name>hybrid [4Fe-2O-2S] cluster</name>
        <dbReference type="ChEBI" id="CHEBI:60519"/>
    </ligand>
</feature>
<evidence type="ECO:0000256" key="7">
    <source>
        <dbReference type="ARBA" id="ARBA00051350"/>
    </source>
</evidence>
<comment type="cofactor">
    <cofactor evidence="8">
        <name>hybrid [4Fe-2O-2S] cluster</name>
        <dbReference type="ChEBI" id="CHEBI:60519"/>
    </cofactor>
    <text evidence="8">Binds 1 hybrid [4Fe-2O-2S] cluster.</text>
</comment>
<dbReference type="EMBL" id="CABVPW010000006">
    <property type="protein sequence ID" value="VWB36233.1"/>
    <property type="molecule type" value="Genomic_DNA"/>
</dbReference>
<dbReference type="InterPro" id="IPR016099">
    <property type="entry name" value="Prismane-like_a/b-sand"/>
</dbReference>
<keyword evidence="5 8" id="KW-0408">Iron</keyword>
<protein>
    <recommendedName>
        <fullName evidence="8">Hydroxylamine reductase</fullName>
        <ecNumber evidence="8">1.7.99.1</ecNumber>
    </recommendedName>
    <alternativeName>
        <fullName evidence="8">Hybrid-cluster protein</fullName>
        <shortName evidence="8">HCP</shortName>
    </alternativeName>
    <alternativeName>
        <fullName evidence="8">Prismane protein</fullName>
    </alternativeName>
</protein>
<feature type="binding site" evidence="8">
    <location>
        <position position="320"/>
    </location>
    <ligand>
        <name>hybrid [4Fe-2O-2S] cluster</name>
        <dbReference type="ChEBI" id="CHEBI:60519"/>
    </ligand>
</feature>
<dbReference type="CDD" id="cd01914">
    <property type="entry name" value="HCP"/>
    <property type="match status" value="1"/>
</dbReference>
<evidence type="ECO:0000256" key="8">
    <source>
        <dbReference type="HAMAP-Rule" id="MF_00069"/>
    </source>
</evidence>
<dbReference type="PANTHER" id="PTHR30109:SF0">
    <property type="entry name" value="HYDROXYLAMINE REDUCTASE"/>
    <property type="match status" value="1"/>
</dbReference>
<feature type="binding site" evidence="8">
    <location>
        <position position="460"/>
    </location>
    <ligand>
        <name>hybrid [4Fe-2O-2S] cluster</name>
        <dbReference type="ChEBI" id="CHEBI:60519"/>
    </ligand>
</feature>
<dbReference type="InterPro" id="IPR004137">
    <property type="entry name" value="HCP/CODH"/>
</dbReference>